<keyword evidence="7" id="KW-1185">Reference proteome</keyword>
<dbReference type="InterPro" id="IPR036770">
    <property type="entry name" value="Ankyrin_rpt-contain_sf"/>
</dbReference>
<feature type="transmembrane region" description="Helical" evidence="4">
    <location>
        <begin position="462"/>
        <end position="486"/>
    </location>
</feature>
<dbReference type="Pfam" id="PF12796">
    <property type="entry name" value="Ank_2"/>
    <property type="match status" value="5"/>
</dbReference>
<dbReference type="InterPro" id="IPR026961">
    <property type="entry name" value="PGG_dom"/>
</dbReference>
<dbReference type="PROSITE" id="PS50088">
    <property type="entry name" value="ANK_REPEAT"/>
    <property type="match status" value="9"/>
</dbReference>
<keyword evidence="1" id="KW-0677">Repeat</keyword>
<dbReference type="PRINTS" id="PR01415">
    <property type="entry name" value="ANKYRIN"/>
</dbReference>
<feature type="transmembrane region" description="Helical" evidence="4">
    <location>
        <begin position="605"/>
        <end position="622"/>
    </location>
</feature>
<evidence type="ECO:0000313" key="6">
    <source>
        <dbReference type="EMBL" id="CAK9196883.1"/>
    </source>
</evidence>
<dbReference type="EMBL" id="OZ019903">
    <property type="protein sequence ID" value="CAK9196883.1"/>
    <property type="molecule type" value="Genomic_DNA"/>
</dbReference>
<feature type="repeat" description="ANK" evidence="3">
    <location>
        <begin position="152"/>
        <end position="175"/>
    </location>
</feature>
<evidence type="ECO:0000256" key="4">
    <source>
        <dbReference type="SAM" id="Phobius"/>
    </source>
</evidence>
<keyword evidence="2 3" id="KW-0040">ANK repeat</keyword>
<dbReference type="InterPro" id="IPR002110">
    <property type="entry name" value="Ankyrin_rpt"/>
</dbReference>
<evidence type="ECO:0000256" key="2">
    <source>
        <dbReference type="ARBA" id="ARBA00023043"/>
    </source>
</evidence>
<evidence type="ECO:0000256" key="1">
    <source>
        <dbReference type="ARBA" id="ARBA00022737"/>
    </source>
</evidence>
<dbReference type="PANTHER" id="PTHR24173">
    <property type="entry name" value="ANKYRIN REPEAT CONTAINING"/>
    <property type="match status" value="1"/>
</dbReference>
<feature type="transmembrane region" description="Helical" evidence="4">
    <location>
        <begin position="569"/>
        <end position="593"/>
    </location>
</feature>
<feature type="repeat" description="ANK" evidence="3">
    <location>
        <begin position="187"/>
        <end position="219"/>
    </location>
</feature>
<dbReference type="SMART" id="SM00248">
    <property type="entry name" value="ANK"/>
    <property type="match status" value="10"/>
</dbReference>
<feature type="domain" description="PGG" evidence="5">
    <location>
        <begin position="465"/>
        <end position="590"/>
    </location>
</feature>
<name>A0ABP0THM8_9BRYO</name>
<dbReference type="SUPFAM" id="SSF48403">
    <property type="entry name" value="Ankyrin repeat"/>
    <property type="match status" value="1"/>
</dbReference>
<dbReference type="Proteomes" id="UP001497512">
    <property type="component" value="Chromosome 11"/>
</dbReference>
<keyword evidence="4" id="KW-0472">Membrane</keyword>
<feature type="transmembrane region" description="Helical" evidence="4">
    <location>
        <begin position="524"/>
        <end position="548"/>
    </location>
</feature>
<gene>
    <name evidence="6" type="ORF">CSSPTR1EN2_LOCUS3697</name>
</gene>
<organism evidence="6 7">
    <name type="scientific">Sphagnum troendelagicum</name>
    <dbReference type="NCBI Taxonomy" id="128251"/>
    <lineage>
        <taxon>Eukaryota</taxon>
        <taxon>Viridiplantae</taxon>
        <taxon>Streptophyta</taxon>
        <taxon>Embryophyta</taxon>
        <taxon>Bryophyta</taxon>
        <taxon>Sphagnophytina</taxon>
        <taxon>Sphagnopsida</taxon>
        <taxon>Sphagnales</taxon>
        <taxon>Sphagnaceae</taxon>
        <taxon>Sphagnum</taxon>
    </lineage>
</organism>
<reference evidence="6" key="1">
    <citation type="submission" date="2024-02" db="EMBL/GenBank/DDBJ databases">
        <authorList>
            <consortium name="ELIXIR-Norway"/>
            <consortium name="Elixir Norway"/>
        </authorList>
    </citation>
    <scope>NUCLEOTIDE SEQUENCE</scope>
</reference>
<feature type="repeat" description="ANK" evidence="3">
    <location>
        <begin position="36"/>
        <end position="68"/>
    </location>
</feature>
<evidence type="ECO:0000259" key="5">
    <source>
        <dbReference type="Pfam" id="PF13962"/>
    </source>
</evidence>
<keyword evidence="4" id="KW-1133">Transmembrane helix</keyword>
<protein>
    <recommendedName>
        <fullName evidence="5">PGG domain-containing protein</fullName>
    </recommendedName>
</protein>
<evidence type="ECO:0000313" key="7">
    <source>
        <dbReference type="Proteomes" id="UP001497512"/>
    </source>
</evidence>
<feature type="repeat" description="ANK" evidence="3">
    <location>
        <begin position="107"/>
        <end position="139"/>
    </location>
</feature>
<dbReference type="Gene3D" id="1.25.40.20">
    <property type="entry name" value="Ankyrin repeat-containing domain"/>
    <property type="match status" value="4"/>
</dbReference>
<accession>A0ABP0THM8</accession>
<feature type="repeat" description="ANK" evidence="3">
    <location>
        <begin position="258"/>
        <end position="290"/>
    </location>
</feature>
<dbReference type="PROSITE" id="PS50297">
    <property type="entry name" value="ANK_REP_REGION"/>
    <property type="match status" value="9"/>
</dbReference>
<dbReference type="Pfam" id="PF00023">
    <property type="entry name" value="Ank"/>
    <property type="match status" value="1"/>
</dbReference>
<sequence length="628" mass="69883">MDANIPFHLDSEEGNVDEVKVVVDHVESYLKDENNDKNTPLHLAAEGGHVDVVQLLLERCSTLDLEVKNVHGNTLLHQATKNGHDKVVKALLDHAATEFDLDDENNDGNTPLHLAAKEGHVEVVRVLFGYSTEMNNDQKRTTKLNLNTTNEEENTPLHLACKEGHDEVVDVMLKRVGELALDAINIRGNTPLHLAAINGHVDIVNKLLKLEGEVDLNGRNKKEQTALHFATINEEGNVDEVKVVVDHVESYLKDENNDKNTPLHLAAEGGHAEVVQLLLERCSRLDLEVKNAHGNTLLHQATMNGHDKVVQVLLDHAATEFDLDDKNNDGNTPLHLAAKEGHLEVVRVVLGCGLELQLNARNEDGNTPLHLAMKGGYLEVVKALCLAKERLRANLEDRNGKTCLQYAKERQQNRNSKLLERSKFQFLLVRQREENFEEITNRLMERSDVKDFLERQYRDRQVFIDAANALLVGGALIAGITFASWLQPPLGYTTDYQFPQSSLGTPPGVFESFAAVELHYSLRLFWVFNTLSFFFAIGTVISGAKAAFPDLDTTFIVVALRSVRKELQWTSILLLCSVVTVLGSFVCAGFAVLPPIQKVMTSMKISVAIGLAICSCTIIRFLESRPPQ</sequence>
<keyword evidence="4" id="KW-0812">Transmembrane</keyword>
<dbReference type="Pfam" id="PF13962">
    <property type="entry name" value="PGG"/>
    <property type="match status" value="1"/>
</dbReference>
<proteinExistence type="predicted"/>
<feature type="repeat" description="ANK" evidence="3">
    <location>
        <begin position="329"/>
        <end position="361"/>
    </location>
</feature>
<feature type="repeat" description="ANK" evidence="3">
    <location>
        <begin position="71"/>
        <end position="103"/>
    </location>
</feature>
<dbReference type="PANTHER" id="PTHR24173:SF74">
    <property type="entry name" value="ANKYRIN REPEAT DOMAIN-CONTAINING PROTEIN 16"/>
    <property type="match status" value="1"/>
</dbReference>
<feature type="repeat" description="ANK" evidence="3">
    <location>
        <begin position="364"/>
        <end position="384"/>
    </location>
</feature>
<evidence type="ECO:0000256" key="3">
    <source>
        <dbReference type="PROSITE-ProRule" id="PRU00023"/>
    </source>
</evidence>
<feature type="repeat" description="ANK" evidence="3">
    <location>
        <begin position="293"/>
        <end position="325"/>
    </location>
</feature>